<gene>
    <name evidence="4" type="ORF">jaqu_26480</name>
</gene>
<evidence type="ECO:0000313" key="4">
    <source>
        <dbReference type="EMBL" id="KIT15552.1"/>
    </source>
</evidence>
<feature type="domain" description="Transglycosylase SLT" evidence="3">
    <location>
        <begin position="42"/>
        <end position="135"/>
    </location>
</feature>
<accession>A0A0D1CL73</accession>
<dbReference type="Pfam" id="PF01464">
    <property type="entry name" value="SLT"/>
    <property type="match status" value="1"/>
</dbReference>
<dbReference type="PATRIC" id="fig|935700.4.peg.2737"/>
<dbReference type="STRING" id="935700.jaqu_26480"/>
<feature type="signal peptide" evidence="2">
    <location>
        <begin position="1"/>
        <end position="16"/>
    </location>
</feature>
<dbReference type="InterPro" id="IPR008258">
    <property type="entry name" value="Transglycosylase_SLT_dom_1"/>
</dbReference>
<dbReference type="PROSITE" id="PS51257">
    <property type="entry name" value="PROKAR_LIPOPROTEIN"/>
    <property type="match status" value="1"/>
</dbReference>
<dbReference type="EMBL" id="JYFE01000048">
    <property type="protein sequence ID" value="KIT15552.1"/>
    <property type="molecule type" value="Genomic_DNA"/>
</dbReference>
<dbReference type="Proteomes" id="UP000032232">
    <property type="component" value="Unassembled WGS sequence"/>
</dbReference>
<keyword evidence="5" id="KW-1185">Reference proteome</keyword>
<feature type="chain" id="PRO_5002244238" evidence="2">
    <location>
        <begin position="17"/>
        <end position="198"/>
    </location>
</feature>
<dbReference type="Gene3D" id="1.10.530.10">
    <property type="match status" value="1"/>
</dbReference>
<dbReference type="AlphaFoldDB" id="A0A0D1CL73"/>
<comment type="similarity">
    <text evidence="1">Belongs to the virb1 family.</text>
</comment>
<keyword evidence="2" id="KW-0732">Signal</keyword>
<evidence type="ECO:0000313" key="5">
    <source>
        <dbReference type="Proteomes" id="UP000032232"/>
    </source>
</evidence>
<evidence type="ECO:0000259" key="3">
    <source>
        <dbReference type="Pfam" id="PF01464"/>
    </source>
</evidence>
<name>A0A0D1CL73_9RHOB</name>
<dbReference type="SUPFAM" id="SSF53955">
    <property type="entry name" value="Lysozyme-like"/>
    <property type="match status" value="1"/>
</dbReference>
<protein>
    <submittedName>
        <fullName evidence="4">Transglycosylase SLT domain protein</fullName>
    </submittedName>
</protein>
<dbReference type="CDD" id="cd00254">
    <property type="entry name" value="LT-like"/>
    <property type="match status" value="1"/>
</dbReference>
<dbReference type="InterPro" id="IPR023346">
    <property type="entry name" value="Lysozyme-like_dom_sf"/>
</dbReference>
<evidence type="ECO:0000256" key="1">
    <source>
        <dbReference type="ARBA" id="ARBA00009387"/>
    </source>
</evidence>
<proteinExistence type="inferred from homology"/>
<dbReference type="RefSeq" id="WP_084629824.1">
    <property type="nucleotide sequence ID" value="NZ_FZPF01000009.1"/>
</dbReference>
<organism evidence="4 5">
    <name type="scientific">Jannaschia aquimarina</name>
    <dbReference type="NCBI Taxonomy" id="935700"/>
    <lineage>
        <taxon>Bacteria</taxon>
        <taxon>Pseudomonadati</taxon>
        <taxon>Pseudomonadota</taxon>
        <taxon>Alphaproteobacteria</taxon>
        <taxon>Rhodobacterales</taxon>
        <taxon>Roseobacteraceae</taxon>
        <taxon>Jannaschia</taxon>
    </lineage>
</organism>
<sequence length="198" mass="22065">MRALVVAILFSLAACAAPAPEAESPQPALPLYPGETPEIRQLVNKWAEYYDLPRTLVHRIIQRESDYRPAARNGPYWGIMQILPATARNMGMEGPPRQLLDADTGLKYSLRYMRGAWMLSGGDEATAVQWYARGYYFEAKRQNLLQETGLRGELWQRYDAGLAEMPPIDENGRLLPSVECEPLRGLAAALRGSGCPEG</sequence>
<reference evidence="4 5" key="1">
    <citation type="submission" date="2015-02" db="EMBL/GenBank/DDBJ databases">
        <title>Genome Sequence of Jannaschia aquimarina DSM28248, a member of the Roseobacter clade.</title>
        <authorList>
            <person name="Voget S."/>
            <person name="Daniel R."/>
        </authorList>
    </citation>
    <scope>NUCLEOTIDE SEQUENCE [LARGE SCALE GENOMIC DNA]</scope>
    <source>
        <strain evidence="4 5">GSW-M26</strain>
    </source>
</reference>
<evidence type="ECO:0000256" key="2">
    <source>
        <dbReference type="SAM" id="SignalP"/>
    </source>
</evidence>
<comment type="caution">
    <text evidence="4">The sequence shown here is derived from an EMBL/GenBank/DDBJ whole genome shotgun (WGS) entry which is preliminary data.</text>
</comment>
<dbReference type="OrthoDB" id="9788661at2"/>